<evidence type="ECO:0000256" key="1">
    <source>
        <dbReference type="SAM" id="SignalP"/>
    </source>
</evidence>
<evidence type="ECO:0000313" key="2">
    <source>
        <dbReference type="EMBL" id="MFD1221965.1"/>
    </source>
</evidence>
<evidence type="ECO:0008006" key="4">
    <source>
        <dbReference type="Google" id="ProtNLM"/>
    </source>
</evidence>
<dbReference type="Proteomes" id="UP001597180">
    <property type="component" value="Unassembled WGS sequence"/>
</dbReference>
<dbReference type="EMBL" id="JBHTLU010000019">
    <property type="protein sequence ID" value="MFD1221965.1"/>
    <property type="molecule type" value="Genomic_DNA"/>
</dbReference>
<keyword evidence="3" id="KW-1185">Reference proteome</keyword>
<proteinExistence type="predicted"/>
<dbReference type="PROSITE" id="PS51257">
    <property type="entry name" value="PROKAR_LIPOPROTEIN"/>
    <property type="match status" value="1"/>
</dbReference>
<sequence>MRTRLLQYSFIWMIVLLTACSQTFPVKTASVTALSKELRELSPQVSSVRCSFTRPELTCRVNVSTDPDEQLLDSILEKVKAFSTLDHMDEIARKVHWNDHIWEIRLVIDQDRRPEQSQPYEYSASYYRYNINPAVQEVDAYQTWSRSN</sequence>
<evidence type="ECO:0000313" key="3">
    <source>
        <dbReference type="Proteomes" id="UP001597180"/>
    </source>
</evidence>
<feature type="chain" id="PRO_5047501991" description="Lipoprotein" evidence="1">
    <location>
        <begin position="22"/>
        <end position="148"/>
    </location>
</feature>
<keyword evidence="1" id="KW-0732">Signal</keyword>
<protein>
    <recommendedName>
        <fullName evidence="4">Lipoprotein</fullName>
    </recommendedName>
</protein>
<dbReference type="RefSeq" id="WP_079909672.1">
    <property type="nucleotide sequence ID" value="NZ_BAABJG010000003.1"/>
</dbReference>
<accession>A0ABW3UQS6</accession>
<gene>
    <name evidence="2" type="ORF">ACFQ4B_17735</name>
</gene>
<name>A0ABW3UQS6_9BACL</name>
<feature type="signal peptide" evidence="1">
    <location>
        <begin position="1"/>
        <end position="21"/>
    </location>
</feature>
<organism evidence="2 3">
    <name type="scientific">Paenibacillus vulneris</name>
    <dbReference type="NCBI Taxonomy" id="1133364"/>
    <lineage>
        <taxon>Bacteria</taxon>
        <taxon>Bacillati</taxon>
        <taxon>Bacillota</taxon>
        <taxon>Bacilli</taxon>
        <taxon>Bacillales</taxon>
        <taxon>Paenibacillaceae</taxon>
        <taxon>Paenibacillus</taxon>
    </lineage>
</organism>
<reference evidence="3" key="1">
    <citation type="journal article" date="2019" name="Int. J. Syst. Evol. Microbiol.">
        <title>The Global Catalogue of Microorganisms (GCM) 10K type strain sequencing project: providing services to taxonomists for standard genome sequencing and annotation.</title>
        <authorList>
            <consortium name="The Broad Institute Genomics Platform"/>
            <consortium name="The Broad Institute Genome Sequencing Center for Infectious Disease"/>
            <person name="Wu L."/>
            <person name="Ma J."/>
        </authorList>
    </citation>
    <scope>NUCLEOTIDE SEQUENCE [LARGE SCALE GENOMIC DNA]</scope>
    <source>
        <strain evidence="3">CCUG 53270</strain>
    </source>
</reference>
<comment type="caution">
    <text evidence="2">The sequence shown here is derived from an EMBL/GenBank/DDBJ whole genome shotgun (WGS) entry which is preliminary data.</text>
</comment>